<evidence type="ECO:0000256" key="4">
    <source>
        <dbReference type="ARBA" id="ARBA00022801"/>
    </source>
</evidence>
<dbReference type="GO" id="GO:0003676">
    <property type="term" value="F:nucleic acid binding"/>
    <property type="evidence" value="ECO:0007669"/>
    <property type="project" value="InterPro"/>
</dbReference>
<evidence type="ECO:0000313" key="9">
    <source>
        <dbReference type="EMBL" id="KAF9538116.1"/>
    </source>
</evidence>
<dbReference type="EMBL" id="JAAAXW010000333">
    <property type="protein sequence ID" value="KAF9538116.1"/>
    <property type="molecule type" value="Genomic_DNA"/>
</dbReference>
<dbReference type="GO" id="GO:0004527">
    <property type="term" value="F:exonuclease activity"/>
    <property type="evidence" value="ECO:0007669"/>
    <property type="project" value="UniProtKB-KW"/>
</dbReference>
<organism evidence="9 10">
    <name type="scientific">Mortierella hygrophila</name>
    <dbReference type="NCBI Taxonomy" id="979708"/>
    <lineage>
        <taxon>Eukaryota</taxon>
        <taxon>Fungi</taxon>
        <taxon>Fungi incertae sedis</taxon>
        <taxon>Mucoromycota</taxon>
        <taxon>Mortierellomycotina</taxon>
        <taxon>Mortierellomycetes</taxon>
        <taxon>Mortierellales</taxon>
        <taxon>Mortierellaceae</taxon>
        <taxon>Mortierella</taxon>
    </lineage>
</organism>
<feature type="compositionally biased region" description="Low complexity" evidence="7">
    <location>
        <begin position="144"/>
        <end position="155"/>
    </location>
</feature>
<evidence type="ECO:0000256" key="3">
    <source>
        <dbReference type="ARBA" id="ARBA00022722"/>
    </source>
</evidence>
<evidence type="ECO:0000256" key="1">
    <source>
        <dbReference type="ARBA" id="ARBA00004123"/>
    </source>
</evidence>
<evidence type="ECO:0000256" key="2">
    <source>
        <dbReference type="ARBA" id="ARBA00006357"/>
    </source>
</evidence>
<feature type="compositionally biased region" description="Low complexity" evidence="7">
    <location>
        <begin position="108"/>
        <end position="136"/>
    </location>
</feature>
<dbReference type="Pfam" id="PF00929">
    <property type="entry name" value="RNase_T"/>
    <property type="match status" value="1"/>
</dbReference>
<dbReference type="InterPro" id="IPR034922">
    <property type="entry name" value="REX1-like_exo"/>
</dbReference>
<keyword evidence="4" id="KW-0378">Hydrolase</keyword>
<comment type="caution">
    <text evidence="9">The sequence shown here is derived from an EMBL/GenBank/DDBJ whole genome shotgun (WGS) entry which is preliminary data.</text>
</comment>
<dbReference type="InterPro" id="IPR036397">
    <property type="entry name" value="RNaseH_sf"/>
</dbReference>
<accession>A0A9P6EYQ3</accession>
<keyword evidence="6" id="KW-0539">Nucleus</keyword>
<dbReference type="PANTHER" id="PTHR12801">
    <property type="entry name" value="RNA EXONUCLEASE REXO1 / RECO3 FAMILY MEMBER-RELATED"/>
    <property type="match status" value="1"/>
</dbReference>
<dbReference type="CDD" id="cd06145">
    <property type="entry name" value="REX1_like"/>
    <property type="match status" value="1"/>
</dbReference>
<sequence length="566" mass="62201">MFASSGLFSGIPCPFMPACPRESFCVYSHTLKDTPPPPESVPTPTLMKRKLNTSEESRSGQAPISQQQRASKPTTAVTGKTSSGSSSTTKSSAEVAAELAAKKRKLAAEISSGPPSGSRSATASTPTPSKATTTPAVLMARPDTSSTSSRKPTTTAAGTSRPSNSTGKLTVSGPPVLKIDIRAHSKPLFRQAVATQFYNEFLRIYTPLSSEGACLATAHAVDQEKDVHSKTNQGSYRSLAASILQRLKKRPASTGIDDVGIDGDWVDPSLKASEDAVLEKIWKEAGRYVQTVKELEDNGYPVTIPRGTPPQYDPKKECERCTKMFEVSEDLDGVDMHACQYHQMRLRNKLHNGDKIKYFPCCDAPQGSTGCQDGPHVFKDDEFLDLHHRIPFIETPKDCLGGKKPHSVVAMDCEMCYTTGGFELIRISVVDKLGKVIMDELIKPSHPVLDLNSRFSGITSLEEAKLDLEQARDKFLELVNRDTIVVGQSLENDFKVLRLIHTRVIDTAMLYPHPQAYLNYRYSLQKLAKMHLSINIQESETGHDSFEDAKTCLDLVRLKMEQDMTS</sequence>
<keyword evidence="10" id="KW-1185">Reference proteome</keyword>
<feature type="compositionally biased region" description="Polar residues" evidence="7">
    <location>
        <begin position="59"/>
        <end position="73"/>
    </location>
</feature>
<evidence type="ECO:0000256" key="6">
    <source>
        <dbReference type="ARBA" id="ARBA00023242"/>
    </source>
</evidence>
<gene>
    <name evidence="9" type="primary">REX3</name>
    <name evidence="9" type="ORF">EC957_007235</name>
</gene>
<comment type="similarity">
    <text evidence="2">Belongs to the REXO1/REXO3 family.</text>
</comment>
<dbReference type="GO" id="GO:0010629">
    <property type="term" value="P:negative regulation of gene expression"/>
    <property type="evidence" value="ECO:0007669"/>
    <property type="project" value="UniProtKB-ARBA"/>
</dbReference>
<feature type="compositionally biased region" description="Low complexity" evidence="7">
    <location>
        <begin position="74"/>
        <end position="99"/>
    </location>
</feature>
<evidence type="ECO:0000256" key="5">
    <source>
        <dbReference type="ARBA" id="ARBA00022839"/>
    </source>
</evidence>
<evidence type="ECO:0000256" key="7">
    <source>
        <dbReference type="SAM" id="MobiDB-lite"/>
    </source>
</evidence>
<keyword evidence="3" id="KW-0540">Nuclease</keyword>
<proteinExistence type="inferred from homology"/>
<dbReference type="SMART" id="SM00479">
    <property type="entry name" value="EXOIII"/>
    <property type="match status" value="1"/>
</dbReference>
<dbReference type="AlphaFoldDB" id="A0A9P6EYQ3"/>
<feature type="region of interest" description="Disordered" evidence="7">
    <location>
        <begin position="32"/>
        <end position="172"/>
    </location>
</feature>
<keyword evidence="5 9" id="KW-0269">Exonuclease</keyword>
<dbReference type="InterPro" id="IPR047021">
    <property type="entry name" value="REXO1/3/4-like"/>
</dbReference>
<dbReference type="GO" id="GO:0005634">
    <property type="term" value="C:nucleus"/>
    <property type="evidence" value="ECO:0007669"/>
    <property type="project" value="UniProtKB-SubCell"/>
</dbReference>
<dbReference type="InterPro" id="IPR012337">
    <property type="entry name" value="RNaseH-like_sf"/>
</dbReference>
<comment type="subcellular location">
    <subcellularLocation>
        <location evidence="1">Nucleus</location>
    </subcellularLocation>
</comment>
<evidence type="ECO:0000259" key="8">
    <source>
        <dbReference type="SMART" id="SM00479"/>
    </source>
</evidence>
<dbReference type="FunFam" id="3.30.420.10:FF:000031">
    <property type="entry name" value="RNA exonuclease 1"/>
    <property type="match status" value="1"/>
</dbReference>
<feature type="compositionally biased region" description="Polar residues" evidence="7">
    <location>
        <begin position="156"/>
        <end position="169"/>
    </location>
</feature>
<evidence type="ECO:0000313" key="10">
    <source>
        <dbReference type="Proteomes" id="UP000723463"/>
    </source>
</evidence>
<dbReference type="Proteomes" id="UP000723463">
    <property type="component" value="Unassembled WGS sequence"/>
</dbReference>
<dbReference type="PANTHER" id="PTHR12801:SF115">
    <property type="entry name" value="FI18136P1-RELATED"/>
    <property type="match status" value="1"/>
</dbReference>
<dbReference type="SUPFAM" id="SSF53098">
    <property type="entry name" value="Ribonuclease H-like"/>
    <property type="match status" value="1"/>
</dbReference>
<dbReference type="InterPro" id="IPR013520">
    <property type="entry name" value="Ribonucl_H"/>
</dbReference>
<dbReference type="Gene3D" id="3.30.420.10">
    <property type="entry name" value="Ribonuclease H-like superfamily/Ribonuclease H"/>
    <property type="match status" value="1"/>
</dbReference>
<reference evidence="9" key="1">
    <citation type="journal article" date="2020" name="Fungal Divers.">
        <title>Resolving the Mortierellaceae phylogeny through synthesis of multi-gene phylogenetics and phylogenomics.</title>
        <authorList>
            <person name="Vandepol N."/>
            <person name="Liber J."/>
            <person name="Desiro A."/>
            <person name="Na H."/>
            <person name="Kennedy M."/>
            <person name="Barry K."/>
            <person name="Grigoriev I.V."/>
            <person name="Miller A.N."/>
            <person name="O'Donnell K."/>
            <person name="Stajich J.E."/>
            <person name="Bonito G."/>
        </authorList>
    </citation>
    <scope>NUCLEOTIDE SEQUENCE</scope>
    <source>
        <strain evidence="9">NRRL 2591</strain>
    </source>
</reference>
<protein>
    <submittedName>
        <fullName evidence="9">RNA exonuclease 3</fullName>
    </submittedName>
</protein>
<feature type="domain" description="Exonuclease" evidence="8">
    <location>
        <begin position="407"/>
        <end position="565"/>
    </location>
</feature>
<name>A0A9P6EYQ3_9FUNG</name>